<feature type="compositionally biased region" description="Basic and acidic residues" evidence="1">
    <location>
        <begin position="71"/>
        <end position="80"/>
    </location>
</feature>
<feature type="region of interest" description="Disordered" evidence="1">
    <location>
        <begin position="1"/>
        <end position="184"/>
    </location>
</feature>
<gene>
    <name evidence="2" type="ORF">HO133_007697</name>
</gene>
<proteinExistence type="predicted"/>
<sequence length="843" mass="91947">MAPKKKAGKEPTGEGTSAAKKPAQKKPTQVGKKSGGAAKKPPPKKPVGKTPATIKKETKKRSTKATGKADTVIKDEEMPDKPAGNTRSATKKGLKGEPTKPAGKAVTATATTTKSKRKPPKPASKTSATTEEPIAEPVDIPSEEDTPAASPKRKRKTEDTWTETTDLPVPKSPKLDEGSSLSSSRKSREIWTLEEFASEGWDTEDFDSELCCIHTVDLSRIPSPFANLADRTERFMHIIDNHTHPRVRLFFHRIHSEDTASLLHKLHGRLDGAFGALYSETSSQEFFTVRSDRPEFSLEVRKGDATIAGISFDIHIRKNARTGEIGYFVVNKEWNHFLVNEKHIGAKLAAGPLPDFAVIQIDRWVIFWWRTQAAMDYIPEAMSQVAKEVEEGGATKEPSPPPPNGKEREDTTETPSPPPSRGKKGGDTAKEPPQPSTSGSEGGETVGDPLGVLTGWEEVFHWRRVAHQEQQAAAGDGHAYYQIDSHSGMTIDDVLFAVATVWEPLRNRGTHFAFAGLDVFDHSVQQMDTPNRLQGSGVVGGGNIFIMPLLLSPPDTEDVEEEYTESLEKKEQETNAKGKVKKGKTKASAEQPSFELGHFLLAVAEKGPTESRKVNITIFDSRIITLDKDVIRGRATELACTWLGTKVEIEFVFRKVPQQIGNSNACGLYVILNAWAIMLGIGPIIERSSRRKGCGTDTGFLNFGLNVVNLALAGFMDSRTIRAFLNCYGYTKVEEPLDQGDAMNNTVKAVRMDSERLERALQAAELRSPSSSVASAHSPGSTNLKKAVSESKLQQFMNLAPDATLEQAESFLATATGDVDKALMDFTKYESSKPDGSAGAEAS</sequence>
<keyword evidence="3" id="KW-1185">Reference proteome</keyword>
<evidence type="ECO:0000313" key="2">
    <source>
        <dbReference type="EMBL" id="KAF6227969.1"/>
    </source>
</evidence>
<dbReference type="EMBL" id="JACCJB010000004">
    <property type="protein sequence ID" value="KAF6227969.1"/>
    <property type="molecule type" value="Genomic_DNA"/>
</dbReference>
<feature type="region of interest" description="Disordered" evidence="1">
    <location>
        <begin position="386"/>
        <end position="450"/>
    </location>
</feature>
<organism evidence="2 3">
    <name type="scientific">Letharia lupina</name>
    <dbReference type="NCBI Taxonomy" id="560253"/>
    <lineage>
        <taxon>Eukaryota</taxon>
        <taxon>Fungi</taxon>
        <taxon>Dikarya</taxon>
        <taxon>Ascomycota</taxon>
        <taxon>Pezizomycotina</taxon>
        <taxon>Lecanoromycetes</taxon>
        <taxon>OSLEUM clade</taxon>
        <taxon>Lecanoromycetidae</taxon>
        <taxon>Lecanorales</taxon>
        <taxon>Lecanorineae</taxon>
        <taxon>Parmeliaceae</taxon>
        <taxon>Letharia</taxon>
    </lineage>
</organism>
<comment type="caution">
    <text evidence="2">The sequence shown here is derived from an EMBL/GenBank/DDBJ whole genome shotgun (WGS) entry which is preliminary data.</text>
</comment>
<protein>
    <recommendedName>
        <fullName evidence="4">Ubiquitin-like protease family profile domain-containing protein</fullName>
    </recommendedName>
</protein>
<reference evidence="2 3" key="1">
    <citation type="journal article" date="2020" name="Genomics">
        <title>Complete, high-quality genomes from long-read metagenomic sequencing of two wolf lichen thalli reveals enigmatic genome architecture.</title>
        <authorList>
            <person name="McKenzie S.K."/>
            <person name="Walston R.F."/>
            <person name="Allen J.L."/>
        </authorList>
    </citation>
    <scope>NUCLEOTIDE SEQUENCE [LARGE SCALE GENOMIC DNA]</scope>
    <source>
        <strain evidence="2">WasteWater1</strain>
    </source>
</reference>
<evidence type="ECO:0008006" key="4">
    <source>
        <dbReference type="Google" id="ProtNLM"/>
    </source>
</evidence>
<name>A0A8H6CQT7_9LECA</name>
<feature type="compositionally biased region" description="Low complexity" evidence="1">
    <location>
        <begin position="18"/>
        <end position="39"/>
    </location>
</feature>
<evidence type="ECO:0000313" key="3">
    <source>
        <dbReference type="Proteomes" id="UP000593566"/>
    </source>
</evidence>
<feature type="region of interest" description="Disordered" evidence="1">
    <location>
        <begin position="768"/>
        <end position="787"/>
    </location>
</feature>
<accession>A0A8H6CQT7</accession>
<feature type="compositionally biased region" description="Low complexity" evidence="1">
    <location>
        <begin position="768"/>
        <end position="781"/>
    </location>
</feature>
<dbReference type="SUPFAM" id="SSF54001">
    <property type="entry name" value="Cysteine proteinases"/>
    <property type="match status" value="1"/>
</dbReference>
<dbReference type="Proteomes" id="UP000593566">
    <property type="component" value="Unassembled WGS sequence"/>
</dbReference>
<dbReference type="RefSeq" id="XP_037155903.1">
    <property type="nucleotide sequence ID" value="XM_037298567.1"/>
</dbReference>
<evidence type="ECO:0000256" key="1">
    <source>
        <dbReference type="SAM" id="MobiDB-lite"/>
    </source>
</evidence>
<feature type="compositionally biased region" description="Low complexity" evidence="1">
    <location>
        <begin position="99"/>
        <end position="113"/>
    </location>
</feature>
<dbReference type="InterPro" id="IPR038765">
    <property type="entry name" value="Papain-like_cys_pep_sf"/>
</dbReference>
<dbReference type="GeneID" id="59336094"/>
<dbReference type="AlphaFoldDB" id="A0A8H6CQT7"/>